<dbReference type="KEGG" id="vg:80519126"/>
<name>A0A6N1NMY5_9VIRU</name>
<dbReference type="RefSeq" id="YP_010782362.1">
    <property type="nucleotide sequence ID" value="NC_075039.1"/>
</dbReference>
<proteinExistence type="predicted"/>
<protein>
    <submittedName>
        <fullName evidence="1">Putative orfan</fullName>
    </submittedName>
</protein>
<reference evidence="1" key="1">
    <citation type="submission" date="2017-01" db="EMBL/GenBank/DDBJ databases">
        <authorList>
            <person name="Assis F.L."/>
            <person name="Abrahao J.S."/>
            <person name="Silva L."/>
            <person name="Khalil J.B."/>
            <person name="Rodrigues R."/>
            <person name="Silva L.S."/>
            <person name="Arantes T."/>
            <person name="Boratto P."/>
            <person name="Andrade M."/>
            <person name="Kroon E.G."/>
            <person name="Ribeiro B."/>
            <person name="Bergier I."/>
            <person name="Seligmann H."/>
            <person name="Ghigo E."/>
            <person name="Colson P."/>
            <person name="Levasseur A."/>
            <person name="Raoult D."/>
            <person name="Scola B.L."/>
        </authorList>
    </citation>
    <scope>NUCLEOTIDE SEQUENCE</scope>
    <source>
        <strain evidence="1">Soda lake</strain>
    </source>
</reference>
<dbReference type="EMBL" id="KY523104">
    <property type="protein sequence ID" value="QKU35685.1"/>
    <property type="molecule type" value="Genomic_DNA"/>
</dbReference>
<sequence>MEQDHTHQNKEQEEVEPSYLFECSDKSLNQVTLSQVGHVPYLINAIHFNNSEAIIKTSFTTFGLDCIKFCGKHGYWPLKALNSDKVIVEGLIFDEVPDFLMMEPPVFYLDQIIDDLQWFYDNRLNPTINITTSDHAIITVKLEQLDLNRITSPDSGWENVELFELSQSFFDEEPTEFDLNFSMTLTEFQFFLLEEFEYEKTYCPDCKDGFCSKCNKSQNKCYCHRCKKCGDCNDDMCFCDYKAEKEQEEQEIQEERERFWDF</sequence>
<dbReference type="GeneID" id="80519126"/>
<evidence type="ECO:0000313" key="1">
    <source>
        <dbReference type="EMBL" id="QKU35685.1"/>
    </source>
</evidence>
<organism evidence="1">
    <name type="scientific">Tupanvirus soda lake</name>
    <dbReference type="NCBI Taxonomy" id="2126985"/>
    <lineage>
        <taxon>Viruses</taxon>
        <taxon>Varidnaviria</taxon>
        <taxon>Bamfordvirae</taxon>
        <taxon>Nucleocytoviricota</taxon>
        <taxon>Megaviricetes</taxon>
        <taxon>Imitervirales</taxon>
        <taxon>Mimiviridae</taxon>
        <taxon>Megamimivirinae</taxon>
        <taxon>Tupanvirus</taxon>
        <taxon>Tupanvirus salinum</taxon>
    </lineage>
</organism>
<reference evidence="1" key="2">
    <citation type="journal article" date="2018" name="Nat. Commun.">
        <title>Tailed giant Tupanvirus possesses the most complete translational apparatus of the known virosphere.</title>
        <authorList>
            <person name="Abrahao J."/>
            <person name="Silva L."/>
            <person name="Silva L.S."/>
            <person name="Khalil J.Y.B."/>
            <person name="Rodrigues R."/>
            <person name="Arantes T."/>
            <person name="Assis F."/>
            <person name="Boratto P."/>
            <person name="Andrade M."/>
            <person name="Kroon E.G."/>
            <person name="Ribeiro B."/>
            <person name="Bergier I."/>
            <person name="Seligmann H."/>
            <person name="Ghigo E."/>
            <person name="Colson P."/>
            <person name="Levasseur A."/>
            <person name="Kroemer G."/>
            <person name="Raoult D."/>
            <person name="La Scola B."/>
        </authorList>
    </citation>
    <scope>NUCLEOTIDE SEQUENCE [LARGE SCALE GENOMIC DNA]</scope>
    <source>
        <strain evidence="1">Soda lake</strain>
    </source>
</reference>
<accession>A0A6N1NMY5</accession>